<evidence type="ECO:0000313" key="2">
    <source>
        <dbReference type="EMBL" id="SCL57737.1"/>
    </source>
</evidence>
<accession>A0A1C6UUL6</accession>
<dbReference type="Proteomes" id="UP000199001">
    <property type="component" value="Unassembled WGS sequence"/>
</dbReference>
<reference evidence="3" key="1">
    <citation type="submission" date="2016-06" db="EMBL/GenBank/DDBJ databases">
        <authorList>
            <person name="Varghese N."/>
            <person name="Submissions Spin"/>
        </authorList>
    </citation>
    <scope>NUCLEOTIDE SEQUENCE [LARGE SCALE GENOMIC DNA]</scope>
    <source>
        <strain evidence="3">DSM 43903</strain>
    </source>
</reference>
<proteinExistence type="predicted"/>
<evidence type="ECO:0000256" key="1">
    <source>
        <dbReference type="SAM" id="MobiDB-lite"/>
    </source>
</evidence>
<feature type="compositionally biased region" description="Low complexity" evidence="1">
    <location>
        <begin position="83"/>
        <end position="102"/>
    </location>
</feature>
<organism evidence="2 3">
    <name type="scientific">Micromonospora citrea</name>
    <dbReference type="NCBI Taxonomy" id="47855"/>
    <lineage>
        <taxon>Bacteria</taxon>
        <taxon>Bacillati</taxon>
        <taxon>Actinomycetota</taxon>
        <taxon>Actinomycetes</taxon>
        <taxon>Micromonosporales</taxon>
        <taxon>Micromonosporaceae</taxon>
        <taxon>Micromonospora</taxon>
    </lineage>
</organism>
<keyword evidence="3" id="KW-1185">Reference proteome</keyword>
<name>A0A1C6UUL6_9ACTN</name>
<dbReference type="EMBL" id="FMHZ01000002">
    <property type="protein sequence ID" value="SCL57737.1"/>
    <property type="molecule type" value="Genomic_DNA"/>
</dbReference>
<protein>
    <submittedName>
        <fullName evidence="2">Uncharacterized protein</fullName>
    </submittedName>
</protein>
<dbReference type="OrthoDB" id="3394592at2"/>
<gene>
    <name evidence="2" type="ORF">GA0070606_2821</name>
</gene>
<dbReference type="AlphaFoldDB" id="A0A1C6UUL6"/>
<feature type="region of interest" description="Disordered" evidence="1">
    <location>
        <begin position="76"/>
        <end position="102"/>
    </location>
</feature>
<dbReference type="RefSeq" id="WP_091099183.1">
    <property type="nucleotide sequence ID" value="NZ_FMHZ01000002.1"/>
</dbReference>
<evidence type="ECO:0000313" key="3">
    <source>
        <dbReference type="Proteomes" id="UP000199001"/>
    </source>
</evidence>
<sequence length="102" mass="11301">MDPKPGDVVHVGARASVQFGGDRALVFRVIKVCDKPTYHGWVWLTGYVLDRTGKAVDRREIYVQHEGLRLIGPTAAADARRIPTPANQPARQRPARTARTTV</sequence>